<dbReference type="EMBL" id="JAKNRW010000001">
    <property type="protein sequence ID" value="MCK1788917.1"/>
    <property type="molecule type" value="Genomic_DNA"/>
</dbReference>
<dbReference type="Proteomes" id="UP001299876">
    <property type="component" value="Unassembled WGS sequence"/>
</dbReference>
<evidence type="ECO:0008006" key="3">
    <source>
        <dbReference type="Google" id="ProtNLM"/>
    </source>
</evidence>
<comment type="caution">
    <text evidence="1">The sequence shown here is derived from an EMBL/GenBank/DDBJ whole genome shotgun (WGS) entry which is preliminary data.</text>
</comment>
<name>A0ABT0ET57_9PSED</name>
<dbReference type="RefSeq" id="WP_247286450.1">
    <property type="nucleotide sequence ID" value="NZ_JAKNRW010000001.1"/>
</dbReference>
<keyword evidence="2" id="KW-1185">Reference proteome</keyword>
<protein>
    <recommendedName>
        <fullName evidence="3">Lipoprotein</fullName>
    </recommendedName>
</protein>
<evidence type="ECO:0000313" key="2">
    <source>
        <dbReference type="Proteomes" id="UP001299876"/>
    </source>
</evidence>
<gene>
    <name evidence="1" type="ORF">L9059_01690</name>
</gene>
<accession>A0ABT0ET57</accession>
<sequence length="318" mass="35208">MKKLMLVALLAVAVAGCGDDKPEIPTFAGWIGGEVVGAPTFMLPGPVQALKSAQDQSAQSGKAWFFEKAQWKPKGWSLWVASNVYSDYKTPRNDLEYLRKGFARADAAHERAKQDSNFIGGISKWLKANNVNVELNFLGYDSIPGSLKPVNDAYKGYWLTYNNQPCERAFRLCVNNYFVSPAARLAGGTSLSFKEWISPYLVFGTDLKAAGQKDVIASQGGMSDERSPFFDYWPTMVFLVNPEGKVTRAWLPQKNDAASVQRVQGAIVADVGGEYRDLPIPEDAYSPGPSRYSYYGQYFIETGVQAVIETFQEIQNSK</sequence>
<proteinExistence type="predicted"/>
<reference evidence="1 2" key="1">
    <citation type="submission" date="2022-02" db="EMBL/GenBank/DDBJ databases">
        <title>Comparative genomics of the first Antarctic Pseudomonas spp. capable of biotransforming 2,4,6-Trinitrotoluene.</title>
        <authorList>
            <person name="Cabrera M.A."/>
            <person name="Marquez S.L."/>
            <person name="Perez-Donoso J.M."/>
        </authorList>
    </citation>
    <scope>NUCLEOTIDE SEQUENCE [LARGE SCALE GENOMIC DNA]</scope>
    <source>
        <strain evidence="1 2">TNT19</strain>
    </source>
</reference>
<organism evidence="1 2">
    <name type="scientific">Pseudomonas violetae</name>
    <dbReference type="NCBI Taxonomy" id="2915813"/>
    <lineage>
        <taxon>Bacteria</taxon>
        <taxon>Pseudomonadati</taxon>
        <taxon>Pseudomonadota</taxon>
        <taxon>Gammaproteobacteria</taxon>
        <taxon>Pseudomonadales</taxon>
        <taxon>Pseudomonadaceae</taxon>
        <taxon>Pseudomonas</taxon>
    </lineage>
</organism>
<dbReference type="PROSITE" id="PS51257">
    <property type="entry name" value="PROKAR_LIPOPROTEIN"/>
    <property type="match status" value="1"/>
</dbReference>
<evidence type="ECO:0000313" key="1">
    <source>
        <dbReference type="EMBL" id="MCK1788917.1"/>
    </source>
</evidence>